<organism evidence="2 3">
    <name type="scientific">Lasius platythorax</name>
    <dbReference type="NCBI Taxonomy" id="488582"/>
    <lineage>
        <taxon>Eukaryota</taxon>
        <taxon>Metazoa</taxon>
        <taxon>Ecdysozoa</taxon>
        <taxon>Arthropoda</taxon>
        <taxon>Hexapoda</taxon>
        <taxon>Insecta</taxon>
        <taxon>Pterygota</taxon>
        <taxon>Neoptera</taxon>
        <taxon>Endopterygota</taxon>
        <taxon>Hymenoptera</taxon>
        <taxon>Apocrita</taxon>
        <taxon>Aculeata</taxon>
        <taxon>Formicoidea</taxon>
        <taxon>Formicidae</taxon>
        <taxon>Formicinae</taxon>
        <taxon>Lasius</taxon>
        <taxon>Lasius</taxon>
    </lineage>
</organism>
<dbReference type="AlphaFoldDB" id="A0AAV2P3M1"/>
<accession>A0AAV2P3M1</accession>
<feature type="compositionally biased region" description="Basic and acidic residues" evidence="1">
    <location>
        <begin position="58"/>
        <end position="74"/>
    </location>
</feature>
<evidence type="ECO:0000313" key="2">
    <source>
        <dbReference type="EMBL" id="CAL1686239.1"/>
    </source>
</evidence>
<proteinExistence type="predicted"/>
<dbReference type="Proteomes" id="UP001497644">
    <property type="component" value="Chromosome 6"/>
</dbReference>
<evidence type="ECO:0000256" key="1">
    <source>
        <dbReference type="SAM" id="MobiDB-lite"/>
    </source>
</evidence>
<evidence type="ECO:0000313" key="3">
    <source>
        <dbReference type="Proteomes" id="UP001497644"/>
    </source>
</evidence>
<gene>
    <name evidence="2" type="ORF">LPLAT_LOCUS11582</name>
</gene>
<sequence>MLIDRMTPRVNRRPQQGIRLLHRDIHFRRPVSASIGQGRSHGSRGQVDKSPFPARRSGGGEREKKASDSAREGGEIDGDEAQRRRKSGFLSPRFEVTDGSDLTKGTISQDLLFPTISSSWSSTIKSEFF</sequence>
<reference evidence="2" key="1">
    <citation type="submission" date="2024-04" db="EMBL/GenBank/DDBJ databases">
        <authorList>
            <consortium name="Molecular Ecology Group"/>
        </authorList>
    </citation>
    <scope>NUCLEOTIDE SEQUENCE</scope>
</reference>
<protein>
    <submittedName>
        <fullName evidence="2">Uncharacterized protein</fullName>
    </submittedName>
</protein>
<name>A0AAV2P3M1_9HYME</name>
<dbReference type="EMBL" id="OZ034829">
    <property type="protein sequence ID" value="CAL1686239.1"/>
    <property type="molecule type" value="Genomic_DNA"/>
</dbReference>
<feature type="region of interest" description="Disordered" evidence="1">
    <location>
        <begin position="1"/>
        <end position="101"/>
    </location>
</feature>
<keyword evidence="3" id="KW-1185">Reference proteome</keyword>